<organism evidence="3 4">
    <name type="scientific">Ursus americanus</name>
    <name type="common">American black bear</name>
    <name type="synonym">Euarctos americanus</name>
    <dbReference type="NCBI Taxonomy" id="9643"/>
    <lineage>
        <taxon>Eukaryota</taxon>
        <taxon>Metazoa</taxon>
        <taxon>Chordata</taxon>
        <taxon>Craniata</taxon>
        <taxon>Vertebrata</taxon>
        <taxon>Euteleostomi</taxon>
        <taxon>Mammalia</taxon>
        <taxon>Eutheria</taxon>
        <taxon>Laurasiatheria</taxon>
        <taxon>Carnivora</taxon>
        <taxon>Caniformia</taxon>
        <taxon>Ursidae</taxon>
        <taxon>Ursus</taxon>
    </lineage>
</organism>
<dbReference type="OMA" id="TADSYFV"/>
<dbReference type="AlphaFoldDB" id="A0A452S0Z8"/>
<dbReference type="GO" id="GO:0032483">
    <property type="term" value="P:regulation of Rab protein signal transduction"/>
    <property type="evidence" value="ECO:0007669"/>
    <property type="project" value="TreeGrafter"/>
</dbReference>
<name>A0A452S0Z8_URSAM</name>
<evidence type="ECO:0000259" key="2">
    <source>
        <dbReference type="PROSITE" id="PS50211"/>
    </source>
</evidence>
<evidence type="ECO:0000313" key="4">
    <source>
        <dbReference type="Proteomes" id="UP000291022"/>
    </source>
</evidence>
<reference evidence="3" key="3">
    <citation type="submission" date="2025-09" db="UniProtKB">
        <authorList>
            <consortium name="Ensembl"/>
        </authorList>
    </citation>
    <scope>IDENTIFICATION</scope>
</reference>
<keyword evidence="4" id="KW-1185">Reference proteome</keyword>
<dbReference type="GO" id="GO:0031410">
    <property type="term" value="C:cytoplasmic vesicle"/>
    <property type="evidence" value="ECO:0007669"/>
    <property type="project" value="TreeGrafter"/>
</dbReference>
<dbReference type="Proteomes" id="UP000291022">
    <property type="component" value="Unassembled WGS sequence"/>
</dbReference>
<reference evidence="4" key="1">
    <citation type="submission" date="2016-06" db="EMBL/GenBank/DDBJ databases">
        <title>De novo assembly and RNA-Seq shows season-dependent expression and editing in black bear kidneys.</title>
        <authorList>
            <person name="Korstanje R."/>
            <person name="Srivastava A."/>
            <person name="Sarsani V.K."/>
            <person name="Sheehan S.M."/>
            <person name="Seger R.L."/>
            <person name="Barter M.E."/>
            <person name="Lindqvist C."/>
            <person name="Brody L.C."/>
            <person name="Mullikin J.C."/>
        </authorList>
    </citation>
    <scope>NUCLEOTIDE SEQUENCE [LARGE SCALE GENOMIC DNA]</scope>
</reference>
<sequence length="207" mass="22819">MAEAAPQHLTLPSGLLESGALLGPSRDSLRGPEQVSLKQGVSSPSSLDLEVLSVFVPPFVSKEDSPTAGAPSATLSKTRRRSFRKKRDKPKTEPWKGLPPEDISVPNGVDLLGLPQLCFPGGVYVASEPKEDCVHFLVLTDVCGNRTYAVVAQYYRPLHDESCFYNGKAHWEPSWPTAGRGWLLRTVRVWRGLQAPYYNALKDCLSW</sequence>
<protein>
    <recommendedName>
        <fullName evidence="2">UDENN domain-containing protein</fullName>
    </recommendedName>
</protein>
<evidence type="ECO:0000256" key="1">
    <source>
        <dbReference type="SAM" id="MobiDB-lite"/>
    </source>
</evidence>
<dbReference type="STRING" id="9643.ENSUAMP00000025531"/>
<dbReference type="Pfam" id="PF03456">
    <property type="entry name" value="uDENN"/>
    <property type="match status" value="1"/>
</dbReference>
<dbReference type="InterPro" id="IPR005113">
    <property type="entry name" value="uDENN_dom"/>
</dbReference>
<accession>A0A452S0Z8</accession>
<dbReference type="PROSITE" id="PS50211">
    <property type="entry name" value="DENN"/>
    <property type="match status" value="1"/>
</dbReference>
<dbReference type="PANTHER" id="PTHR12296">
    <property type="entry name" value="DENN DOMAIN-CONTAINING PROTEIN 4"/>
    <property type="match status" value="1"/>
</dbReference>
<proteinExistence type="predicted"/>
<feature type="compositionally biased region" description="Basic residues" evidence="1">
    <location>
        <begin position="77"/>
        <end position="89"/>
    </location>
</feature>
<dbReference type="GO" id="GO:0005085">
    <property type="term" value="F:guanyl-nucleotide exchange factor activity"/>
    <property type="evidence" value="ECO:0007669"/>
    <property type="project" value="UniProtKB-ARBA"/>
</dbReference>
<feature type="domain" description="UDENN" evidence="2">
    <location>
        <begin position="76"/>
        <end position="207"/>
    </location>
</feature>
<dbReference type="GeneTree" id="ENSGT00940000155784"/>
<dbReference type="InterPro" id="IPR037516">
    <property type="entry name" value="Tripartite_DENN"/>
</dbReference>
<dbReference type="PANTHER" id="PTHR12296:SF21">
    <property type="entry name" value="DENN DOMAIN-CONTAINING PROTEIN 3"/>
    <property type="match status" value="1"/>
</dbReference>
<reference evidence="3" key="2">
    <citation type="submission" date="2025-08" db="UniProtKB">
        <authorList>
            <consortium name="Ensembl"/>
        </authorList>
    </citation>
    <scope>IDENTIFICATION</scope>
</reference>
<feature type="region of interest" description="Disordered" evidence="1">
    <location>
        <begin position="60"/>
        <end position="101"/>
    </location>
</feature>
<feature type="region of interest" description="Disordered" evidence="1">
    <location>
        <begin position="1"/>
        <end position="44"/>
    </location>
</feature>
<evidence type="ECO:0000313" key="3">
    <source>
        <dbReference type="Ensembl" id="ENSUAMP00000025531.1"/>
    </source>
</evidence>
<dbReference type="Ensembl" id="ENSUAMT00000028499.1">
    <property type="protein sequence ID" value="ENSUAMP00000025531.1"/>
    <property type="gene ID" value="ENSUAMG00000019874.1"/>
</dbReference>
<dbReference type="InterPro" id="IPR051696">
    <property type="entry name" value="DENN_Domain_GEFs"/>
</dbReference>